<protein>
    <recommendedName>
        <fullName evidence="3">Zn(2)-C6 fungal-type domain-containing protein</fullName>
    </recommendedName>
</protein>
<evidence type="ECO:0008006" key="3">
    <source>
        <dbReference type="Google" id="ProtNLM"/>
    </source>
</evidence>
<dbReference type="EMBL" id="LXFE01000856">
    <property type="protein sequence ID" value="OLL24350.1"/>
    <property type="molecule type" value="Genomic_DNA"/>
</dbReference>
<name>A0A1U7LNV4_NEOID</name>
<evidence type="ECO:0000313" key="1">
    <source>
        <dbReference type="EMBL" id="OLL24350.1"/>
    </source>
</evidence>
<evidence type="ECO:0000313" key="2">
    <source>
        <dbReference type="Proteomes" id="UP000186594"/>
    </source>
</evidence>
<organism evidence="1 2">
    <name type="scientific">Neolecta irregularis (strain DAH-3)</name>
    <dbReference type="NCBI Taxonomy" id="1198029"/>
    <lineage>
        <taxon>Eukaryota</taxon>
        <taxon>Fungi</taxon>
        <taxon>Dikarya</taxon>
        <taxon>Ascomycota</taxon>
        <taxon>Taphrinomycotina</taxon>
        <taxon>Neolectales</taxon>
        <taxon>Neolectaceae</taxon>
        <taxon>Neolecta</taxon>
    </lineage>
</organism>
<proteinExistence type="predicted"/>
<feature type="non-terminal residue" evidence="1">
    <location>
        <position position="1"/>
    </location>
</feature>
<reference evidence="1 2" key="1">
    <citation type="submission" date="2016-04" db="EMBL/GenBank/DDBJ databases">
        <title>Evolutionary innovation and constraint leading to complex multicellularity in the Ascomycota.</title>
        <authorList>
            <person name="Cisse O."/>
            <person name="Nguyen A."/>
            <person name="Hewitt D.A."/>
            <person name="Jedd G."/>
            <person name="Stajich J.E."/>
        </authorList>
    </citation>
    <scope>NUCLEOTIDE SEQUENCE [LARGE SCALE GENOMIC DNA]</scope>
    <source>
        <strain evidence="1 2">DAH-3</strain>
    </source>
</reference>
<dbReference type="AlphaFoldDB" id="A0A1U7LNV4"/>
<accession>A0A1U7LNV4</accession>
<keyword evidence="2" id="KW-1185">Reference proteome</keyword>
<gene>
    <name evidence="1" type="ORF">NEOLI_004219</name>
</gene>
<dbReference type="Proteomes" id="UP000186594">
    <property type="component" value="Unassembled WGS sequence"/>
</dbReference>
<comment type="caution">
    <text evidence="1">The sequence shown here is derived from an EMBL/GenBank/DDBJ whole genome shotgun (WGS) entry which is preliminary data.</text>
</comment>
<sequence length="403" mass="45522">RPCSRCISRELSCYSPIDAACDGCFERPRGRNCNLRYPCGECGKRSEKCSYIRFANHGMDTPLNSSLYGYDTRYHNLQDSLTVAAELQTKAKGSCVKISTEPYYLSPTSQEQIPIYHELVDVHTLISRSHFEIQPSDFNLSPLNETFEIDPAANIFCPKPSSFGGLTATDDANMFAFTFGYCQEIPCRRSPHPLDFSRMAQLTFHYPSVKQALLAYGAYSLAMRITDVHAKNRYLELALSYESMAIRLLYGTLHIADGDEAHKQTCLFLHFKAGMERDECRHVISGLGWAYFTGKLMSTGMPLPPFDKPGLLSSRIKALFDDNLFKAQAWYPSVVHSNRQYAMPWRPPSTRTTLSHNQLLQDTVPMYANIPIPNSSDPRQPLLANFDMALIRLCTFSVPEALK</sequence>